<dbReference type="Pfam" id="PF14031">
    <property type="entry name" value="D-ser_dehydrat"/>
    <property type="match status" value="1"/>
</dbReference>
<dbReference type="AlphaFoldDB" id="A0A6J4UB74"/>
<organism evidence="2">
    <name type="scientific">uncultured Thermomicrobiales bacterium</name>
    <dbReference type="NCBI Taxonomy" id="1645740"/>
    <lineage>
        <taxon>Bacteria</taxon>
        <taxon>Pseudomonadati</taxon>
        <taxon>Thermomicrobiota</taxon>
        <taxon>Thermomicrobia</taxon>
        <taxon>Thermomicrobiales</taxon>
        <taxon>environmental samples</taxon>
    </lineage>
</organism>
<dbReference type="InterPro" id="IPR042208">
    <property type="entry name" value="D-ser_dehydrat-like_sf"/>
</dbReference>
<dbReference type="GO" id="GO:0036088">
    <property type="term" value="P:D-serine catabolic process"/>
    <property type="evidence" value="ECO:0007669"/>
    <property type="project" value="TreeGrafter"/>
</dbReference>
<dbReference type="InterPro" id="IPR051466">
    <property type="entry name" value="D-amino_acid_metab_enzyme"/>
</dbReference>
<feature type="non-terminal residue" evidence="2">
    <location>
        <position position="1"/>
    </location>
</feature>
<dbReference type="InterPro" id="IPR026956">
    <property type="entry name" value="D-ser_dehydrat-like_dom"/>
</dbReference>
<evidence type="ECO:0000313" key="2">
    <source>
        <dbReference type="EMBL" id="CAA9544655.1"/>
    </source>
</evidence>
<gene>
    <name evidence="2" type="ORF">AVDCRST_MAG88-302</name>
</gene>
<dbReference type="PANTHER" id="PTHR28004">
    <property type="entry name" value="ZGC:162816-RELATED"/>
    <property type="match status" value="1"/>
</dbReference>
<dbReference type="PANTHER" id="PTHR28004:SF2">
    <property type="entry name" value="D-SERINE DEHYDRATASE"/>
    <property type="match status" value="1"/>
</dbReference>
<dbReference type="Gene3D" id="2.40.37.20">
    <property type="entry name" value="D-serine dehydratase-like domain"/>
    <property type="match status" value="1"/>
</dbReference>
<name>A0A6J4UB74_9BACT</name>
<dbReference type="Gene3D" id="3.20.20.10">
    <property type="entry name" value="Alanine racemase"/>
    <property type="match status" value="1"/>
</dbReference>
<sequence length="168" mass="17137">GAAGLPPARVSTGSTPGAAAAAGVAGVTEVRPGNYVFYDAMQVGLGVAPPDRCALSVLVTVVSHAARDRAVIDAGSKTLTSDQGAHGLNSAGGFGRIVGREDIHIHSLSEEHGWLRLDPGGSDVRIGETLEVIPVHSCPVANLAPELVVVRDGAIVDRWPVAARGQVQ</sequence>
<evidence type="ECO:0000259" key="1">
    <source>
        <dbReference type="SMART" id="SM01119"/>
    </source>
</evidence>
<reference evidence="2" key="1">
    <citation type="submission" date="2020-02" db="EMBL/GenBank/DDBJ databases">
        <authorList>
            <person name="Meier V. D."/>
        </authorList>
    </citation>
    <scope>NUCLEOTIDE SEQUENCE</scope>
    <source>
        <strain evidence="2">AVDCRST_MAG88</strain>
    </source>
</reference>
<dbReference type="SMART" id="SM01119">
    <property type="entry name" value="D-ser_dehydrat"/>
    <property type="match status" value="1"/>
</dbReference>
<protein>
    <submittedName>
        <fullName evidence="2">Low-specificity D-threonine aldolase</fullName>
    </submittedName>
</protein>
<accession>A0A6J4UB74</accession>
<dbReference type="EMBL" id="CADCWM010000099">
    <property type="protein sequence ID" value="CAA9544655.1"/>
    <property type="molecule type" value="Genomic_DNA"/>
</dbReference>
<dbReference type="GO" id="GO:0008721">
    <property type="term" value="F:D-serine ammonia-lyase activity"/>
    <property type="evidence" value="ECO:0007669"/>
    <property type="project" value="TreeGrafter"/>
</dbReference>
<proteinExistence type="predicted"/>
<feature type="domain" description="D-serine dehydratase-like" evidence="1">
    <location>
        <begin position="54"/>
        <end position="151"/>
    </location>
</feature>
<dbReference type="InterPro" id="IPR029066">
    <property type="entry name" value="PLP-binding_barrel"/>
</dbReference>